<accession>A0A2N9IZB6</accession>
<dbReference type="PANTHER" id="PTHR33116:SF86">
    <property type="entry name" value="REVERSE TRANSCRIPTASE DOMAIN-CONTAINING PROTEIN"/>
    <property type="match status" value="1"/>
</dbReference>
<feature type="domain" description="Reverse transcriptase" evidence="2">
    <location>
        <begin position="734"/>
        <end position="1010"/>
    </location>
</feature>
<dbReference type="CDD" id="cd01650">
    <property type="entry name" value="RT_nLTR_like"/>
    <property type="match status" value="1"/>
</dbReference>
<dbReference type="SUPFAM" id="SSF56672">
    <property type="entry name" value="DNA/RNA polymerases"/>
    <property type="match status" value="1"/>
</dbReference>
<gene>
    <name evidence="3" type="ORF">FSB_LOCUS57536</name>
</gene>
<dbReference type="Pfam" id="PF13966">
    <property type="entry name" value="zf-RVT"/>
    <property type="match status" value="1"/>
</dbReference>
<dbReference type="Gene3D" id="3.60.10.10">
    <property type="entry name" value="Endonuclease/exonuclease/phosphatase"/>
    <property type="match status" value="1"/>
</dbReference>
<sequence>MGCVKIRDIEDNLFMAVFLNEDDLERVMVQSSWTFDKKLIQIVRFKEDMQPTEVKFSRSAFWIRVINLPIKCMIREVAEDIGNAVGWFIEADLPESGLGWGRYLRVRVEIDVTQPLLRGKILEISDNKPFWVEFQYEHLPIFCYRCGRLGHSGNDSPRKRVQSNPRSEPSHTRDESHDHSPSEGFDETPHLEVHSSEPKGVKEARCGVNSADPSSQVHKKVVNPVPGGRLHNTQRSGFSYQQDVPMKIHIGDKATGEGKLFFGKIDEEVESGTRDMGESTAKLVGIPTIIEDTVLDVSHKVGPVSKGNDGMDNVDSTGGPTSHEGNVSNLHTWKRRAWNNEGQAQKKLEETEKMGGHRNHAHIGGGCRAAPPGPMNCLSLNCRGLGNPETVHDLHDLVRKKGPNIVFLMETRLQVRVLEFLHVRLRMQGCFGVDRHGYGGGLALLWDSSVSVHIQSYSNYHIDAKVFHEDGQSWRITGFYGHPEVSLRCKTWELLRRLSALNNAPWMVFSDFNEAISLDEQCGKEDRSLNQMASFKEALVDYELQDLGFKGPEFTWSNRRLGEDLVRVRLDRAVSNPAWNLLFPNAQVSHIIVPSSDHLRVLVEIRPNPARAQLLEMESKPMVTYDAQGVNALRKEITSLLAKEEVAWRQRSRVNWLADGDQNTGFFHECAAQRKRTNTIQGLLDREDYWRTDPHEVEQIATAYFNTLFTSSRPTDVDDVVQVVESVVTADMNEDLLRPFSPDEVKQALFQMHPSKAPGPDVKSPESMSQFRPISLCNVIYKIISKILVNRMKQVLPRVISESQRAFVPGRMITDNVIIAFEAIHHLKNLRGGKNAQLAAKLDMSKAYDRVEWDYLRAVMEKLGFHARWVDLIMVCVTSVSYSIMINGDPKGYIKPGQGIRQGDPLSPYLFLICAEGLSALMRKAERDRMIRGVSICRGGPRISHLFFADDSIIFCRAKLLECTALQEILTLYGRASGQLVNGDKTALFFSHNTPSSLRVDISGFFGTTLTTNFEKYLGLPPIIGRAKKRAFNEIKDRIWKRLQGWKEKLLSQAGREVLIKAVIQAIPTYAMSCFQFPAGLCQEISSMAYRFWWGQRNGGRKIHWMNKKKLYRTKQDGGMGFRDLHLFNSVLLARLGWRLMHNPSSLVYRVLKAKYFPHTSFLDATVPDTASYIWCSICKSIEVLNLGLRWRVGTGEHIRIWKDPWVPSSCSYRVISPVSVLDEYATVDHLIHRDTMTWKVDLLNEIFCPRDVELILKIPLSWRRPSDVLIWAGTKRGTFSVPPKVKLFVWKACQNIIPTQTKLFEKGIAHSYSCLWCEDEPETNDHVLWGCEFAQKVWNLCPVPIGAYLSALKSFTDVIGSFTSDLHTPVLEIAFTTVWALWKARNESVWEAKTLVADAIVHEAVSLASEFLDTQSKTGVPMIGLVGPSRWQRPPSGVFKLNMACHSISKSCRYGLGVLIRDSEGAVMAVLEDSLLSNNELLQLHARAVLVAIKFAYDVGLRCLVVELDNQELCSLIQAGSPCFDPIGVIVDDICSSIPLFSFLCFGFSKKSCNKAANALATEAASSLITQVWLDDHPTCITPFIQDDIL</sequence>
<name>A0A2N9IZB6_FAGSY</name>
<dbReference type="InterPro" id="IPR005135">
    <property type="entry name" value="Endo/exonuclease/phosphatase"/>
</dbReference>
<dbReference type="PANTHER" id="PTHR33116">
    <property type="entry name" value="REVERSE TRANSCRIPTASE ZINC-BINDING DOMAIN-CONTAINING PROTEIN-RELATED-RELATED"/>
    <property type="match status" value="1"/>
</dbReference>
<feature type="compositionally biased region" description="Basic and acidic residues" evidence="1">
    <location>
        <begin position="168"/>
        <end position="205"/>
    </location>
</feature>
<reference evidence="3" key="1">
    <citation type="submission" date="2018-02" db="EMBL/GenBank/DDBJ databases">
        <authorList>
            <person name="Cohen D.B."/>
            <person name="Kent A.D."/>
        </authorList>
    </citation>
    <scope>NUCLEOTIDE SEQUENCE</scope>
</reference>
<dbReference type="InterPro" id="IPR002156">
    <property type="entry name" value="RNaseH_domain"/>
</dbReference>
<proteinExistence type="predicted"/>
<dbReference type="Pfam" id="PF03372">
    <property type="entry name" value="Exo_endo_phos"/>
    <property type="match status" value="1"/>
</dbReference>
<evidence type="ECO:0000256" key="1">
    <source>
        <dbReference type="SAM" id="MobiDB-lite"/>
    </source>
</evidence>
<dbReference type="Pfam" id="PF13456">
    <property type="entry name" value="RVT_3"/>
    <property type="match status" value="1"/>
</dbReference>
<organism evidence="3">
    <name type="scientific">Fagus sylvatica</name>
    <name type="common">Beechnut</name>
    <dbReference type="NCBI Taxonomy" id="28930"/>
    <lineage>
        <taxon>Eukaryota</taxon>
        <taxon>Viridiplantae</taxon>
        <taxon>Streptophyta</taxon>
        <taxon>Embryophyta</taxon>
        <taxon>Tracheophyta</taxon>
        <taxon>Spermatophyta</taxon>
        <taxon>Magnoliopsida</taxon>
        <taxon>eudicotyledons</taxon>
        <taxon>Gunneridae</taxon>
        <taxon>Pentapetalae</taxon>
        <taxon>rosids</taxon>
        <taxon>fabids</taxon>
        <taxon>Fagales</taxon>
        <taxon>Fagaceae</taxon>
        <taxon>Fagus</taxon>
    </lineage>
</organism>
<dbReference type="Pfam" id="PF00078">
    <property type="entry name" value="RVT_1"/>
    <property type="match status" value="1"/>
</dbReference>
<dbReference type="GO" id="GO:0004523">
    <property type="term" value="F:RNA-DNA hybrid ribonuclease activity"/>
    <property type="evidence" value="ECO:0007669"/>
    <property type="project" value="InterPro"/>
</dbReference>
<dbReference type="GO" id="GO:0003676">
    <property type="term" value="F:nucleic acid binding"/>
    <property type="evidence" value="ECO:0007669"/>
    <property type="project" value="InterPro"/>
</dbReference>
<dbReference type="InterPro" id="IPR025836">
    <property type="entry name" value="Zn_knuckle_CX2CX4HX4C"/>
</dbReference>
<dbReference type="EMBL" id="OIVN01006280">
    <property type="protein sequence ID" value="SPD29654.1"/>
    <property type="molecule type" value="Genomic_DNA"/>
</dbReference>
<evidence type="ECO:0000259" key="2">
    <source>
        <dbReference type="PROSITE" id="PS50878"/>
    </source>
</evidence>
<evidence type="ECO:0000313" key="3">
    <source>
        <dbReference type="EMBL" id="SPD29654.1"/>
    </source>
</evidence>
<dbReference type="InterPro" id="IPR026960">
    <property type="entry name" value="RVT-Znf"/>
</dbReference>
<dbReference type="InterPro" id="IPR036691">
    <property type="entry name" value="Endo/exonu/phosph_ase_sf"/>
</dbReference>
<dbReference type="SUPFAM" id="SSF56219">
    <property type="entry name" value="DNase I-like"/>
    <property type="match status" value="1"/>
</dbReference>
<dbReference type="InterPro" id="IPR043502">
    <property type="entry name" value="DNA/RNA_pol_sf"/>
</dbReference>
<dbReference type="InterPro" id="IPR000477">
    <property type="entry name" value="RT_dom"/>
</dbReference>
<feature type="region of interest" description="Disordered" evidence="1">
    <location>
        <begin position="154"/>
        <end position="235"/>
    </location>
</feature>
<dbReference type="PROSITE" id="PS50878">
    <property type="entry name" value="RT_POL"/>
    <property type="match status" value="1"/>
</dbReference>
<dbReference type="Pfam" id="PF14392">
    <property type="entry name" value="zf-CCHC_4"/>
    <property type="match status" value="1"/>
</dbReference>
<protein>
    <recommendedName>
        <fullName evidence="2">Reverse transcriptase domain-containing protein</fullName>
    </recommendedName>
</protein>